<dbReference type="SUPFAM" id="SSF81383">
    <property type="entry name" value="F-box domain"/>
    <property type="match status" value="1"/>
</dbReference>
<name>A0A2G9GIT7_9LAMI</name>
<dbReference type="PANTHER" id="PTHR32278:SF111">
    <property type="entry name" value="F-BOX PROTEIN PP2-B12-RELATED"/>
    <property type="match status" value="1"/>
</dbReference>
<dbReference type="Proteomes" id="UP000231279">
    <property type="component" value="Unassembled WGS sequence"/>
</dbReference>
<dbReference type="PANTHER" id="PTHR32278">
    <property type="entry name" value="F-BOX DOMAIN-CONTAINING PROTEIN"/>
    <property type="match status" value="1"/>
</dbReference>
<dbReference type="InterPro" id="IPR036047">
    <property type="entry name" value="F-box-like_dom_sf"/>
</dbReference>
<dbReference type="STRING" id="429701.A0A2G9GIT7"/>
<dbReference type="InterPro" id="IPR001810">
    <property type="entry name" value="F-box_dom"/>
</dbReference>
<reference evidence="4" key="1">
    <citation type="journal article" date="2018" name="Gigascience">
        <title>Genome assembly of the Pink Ipe (Handroanthus impetiginosus, Bignoniaceae), a highly valued, ecologically keystone Neotropical timber forest tree.</title>
        <authorList>
            <person name="Silva-Junior O.B."/>
            <person name="Grattapaglia D."/>
            <person name="Novaes E."/>
            <person name="Collevatti R.G."/>
        </authorList>
    </citation>
    <scope>NUCLEOTIDE SEQUENCE [LARGE SCALE GENOMIC DNA]</scope>
    <source>
        <strain evidence="4">cv. UFG-1</strain>
    </source>
</reference>
<dbReference type="OrthoDB" id="1918565at2759"/>
<dbReference type="Pfam" id="PF14299">
    <property type="entry name" value="PP2"/>
    <property type="match status" value="1"/>
</dbReference>
<dbReference type="Pfam" id="PF00646">
    <property type="entry name" value="F-box"/>
    <property type="match status" value="1"/>
</dbReference>
<gene>
    <name evidence="3" type="ORF">CDL12_22294</name>
</gene>
<evidence type="ECO:0000256" key="1">
    <source>
        <dbReference type="SAM" id="MobiDB-lite"/>
    </source>
</evidence>
<feature type="domain" description="F-box" evidence="2">
    <location>
        <begin position="12"/>
        <end position="52"/>
    </location>
</feature>
<dbReference type="AlphaFoldDB" id="A0A2G9GIT7"/>
<feature type="compositionally biased region" description="Low complexity" evidence="1">
    <location>
        <begin position="221"/>
        <end position="235"/>
    </location>
</feature>
<sequence>MEIESCGGVCELSEDCIANVLSLTSPKDTCRLSTVSSVFRSASQSDTVWDRFLPSDYREIISSAVGEPDSLLGQFHSKKDLFLYLCDHPILIDDGRKSFSLEKSSGKKCHMLAARELSIVWGDTPEYWQWIHLPESRFSEVAELIDVCWLEISGKINTHMLSSRANYAAYLVFTWNTETYRYGFRSHPANGSVSIGGHESQKCSFYLVSEEEQREMYQITERQQQDNGEQRQQQDNAERGIQYPKLRDDRWMEVELGECFVRGGQDGDLGASLTMLTGNWKSGIIIQGIEIRPKECK</sequence>
<evidence type="ECO:0000259" key="2">
    <source>
        <dbReference type="SMART" id="SM00256"/>
    </source>
</evidence>
<dbReference type="SMART" id="SM00256">
    <property type="entry name" value="FBOX"/>
    <property type="match status" value="1"/>
</dbReference>
<protein>
    <recommendedName>
        <fullName evidence="2">F-box domain-containing protein</fullName>
    </recommendedName>
</protein>
<proteinExistence type="predicted"/>
<evidence type="ECO:0000313" key="4">
    <source>
        <dbReference type="Proteomes" id="UP000231279"/>
    </source>
</evidence>
<comment type="caution">
    <text evidence="3">The sequence shown here is derived from an EMBL/GenBank/DDBJ whole genome shotgun (WGS) entry which is preliminary data.</text>
</comment>
<organism evidence="3 4">
    <name type="scientific">Handroanthus impetiginosus</name>
    <dbReference type="NCBI Taxonomy" id="429701"/>
    <lineage>
        <taxon>Eukaryota</taxon>
        <taxon>Viridiplantae</taxon>
        <taxon>Streptophyta</taxon>
        <taxon>Embryophyta</taxon>
        <taxon>Tracheophyta</taxon>
        <taxon>Spermatophyta</taxon>
        <taxon>Magnoliopsida</taxon>
        <taxon>eudicotyledons</taxon>
        <taxon>Gunneridae</taxon>
        <taxon>Pentapetalae</taxon>
        <taxon>asterids</taxon>
        <taxon>lamiids</taxon>
        <taxon>Lamiales</taxon>
        <taxon>Bignoniaceae</taxon>
        <taxon>Crescentiina</taxon>
        <taxon>Tabebuia alliance</taxon>
        <taxon>Handroanthus</taxon>
    </lineage>
</organism>
<evidence type="ECO:0000313" key="3">
    <source>
        <dbReference type="EMBL" id="PIN05168.1"/>
    </source>
</evidence>
<feature type="region of interest" description="Disordered" evidence="1">
    <location>
        <begin position="221"/>
        <end position="242"/>
    </location>
</feature>
<dbReference type="CDD" id="cd22162">
    <property type="entry name" value="F-box_AtSKIP3-like"/>
    <property type="match status" value="1"/>
</dbReference>
<keyword evidence="4" id="KW-1185">Reference proteome</keyword>
<accession>A0A2G9GIT7</accession>
<dbReference type="EMBL" id="NKXS01004870">
    <property type="protein sequence ID" value="PIN05168.1"/>
    <property type="molecule type" value="Genomic_DNA"/>
</dbReference>
<dbReference type="InterPro" id="IPR025886">
    <property type="entry name" value="PP2-like"/>
</dbReference>